<dbReference type="SMART" id="SM00052">
    <property type="entry name" value="EAL"/>
    <property type="match status" value="1"/>
</dbReference>
<comment type="caution">
    <text evidence="5">The sequence shown here is derived from an EMBL/GenBank/DDBJ whole genome shotgun (WGS) entry which is preliminary data.</text>
</comment>
<sequence>MAKYDFTQSDSIRLFFQNSETVNKVSQDAPDMDRLLSYYASLGNNHPDIMLVFSPEGELLSTNQKPVDGFLDSQFDNIVDFKRILLKKSFEQLNTAFQNALAGSTERIEVQVKWKKRYYENTLIPLQSTNDQVEGIILIAKEVTVHKQLDIKTKHENKSYKLIFDHLHMGIWVIEYRNGKLVYASKGLEDLLQFPIEDIYIDKLNIDNVIETVVHPDDREQISEHATEILKNGDPIHIRFRIICPDGSIKWVRCHTAPYHDDGKITHIFGMLTDITDEVKLQEKLRYTANHDLLTTLPNKRSLDAKLDSLLEEEKPFALLFFNLDRFSVINGSLGYQVGDEVLKTIATRLLLILPENSFIARLKSNDFVIVLEDYRKKESLISKTENLIHDIKQPLTINGYEINLTTSIGISLYPEDGSTSDDLMDKAHSALGYAKKSGKNTFQLYSFSKDTAFQRKLAIENDMIEALEKEEFELYYQPLVETQSGTILGAEALIRWNHKDWGLISPGEFIPIAEENHLITEISDWVIKKACSQLKEWKDKGLQPIPISVNLSPIRLMKKGLTDYVKRQLETFQVPAEFLGVEITESSLLKSEQGVVATLAELKELGVRIAIDDFGTGFSSLNYLREYQADTLKIDQVFIQSRDGQVEKDNVIVGSVMQMAKGLNMRIVAEGVEEYGQYRFLRNRECDLIQGYLFSRPVPVTDFEGLLVKGKLEPDPVKIEKDRQRRKNKTT</sequence>
<evidence type="ECO:0000259" key="2">
    <source>
        <dbReference type="PROSITE" id="PS50113"/>
    </source>
</evidence>
<dbReference type="SUPFAM" id="SSF141868">
    <property type="entry name" value="EAL domain-like"/>
    <property type="match status" value="1"/>
</dbReference>
<dbReference type="SUPFAM" id="SSF55073">
    <property type="entry name" value="Nucleotide cyclase"/>
    <property type="match status" value="1"/>
</dbReference>
<dbReference type="InterPro" id="IPR052155">
    <property type="entry name" value="Biofilm_reg_signaling"/>
</dbReference>
<dbReference type="Pfam" id="PF00990">
    <property type="entry name" value="GGDEF"/>
    <property type="match status" value="1"/>
</dbReference>
<dbReference type="SMART" id="SM00086">
    <property type="entry name" value="PAC"/>
    <property type="match status" value="1"/>
</dbReference>
<dbReference type="InterPro" id="IPR035919">
    <property type="entry name" value="EAL_sf"/>
</dbReference>
<dbReference type="Pfam" id="PF08447">
    <property type="entry name" value="PAS_3"/>
    <property type="match status" value="1"/>
</dbReference>
<dbReference type="Proteomes" id="UP001444625">
    <property type="component" value="Unassembled WGS sequence"/>
</dbReference>
<proteinExistence type="predicted"/>
<reference evidence="5 6" key="1">
    <citation type="submission" date="2024-05" db="EMBL/GenBank/DDBJ databases">
        <authorList>
            <person name="Haq I."/>
            <person name="Ullah Z."/>
            <person name="Ahmad R."/>
            <person name="Li M."/>
            <person name="Tong Y."/>
        </authorList>
    </citation>
    <scope>NUCLEOTIDE SEQUENCE [LARGE SCALE GENOMIC DNA]</scope>
    <source>
        <strain evidence="5 6">16A2E</strain>
    </source>
</reference>
<dbReference type="InterPro" id="IPR001610">
    <property type="entry name" value="PAC"/>
</dbReference>
<dbReference type="InterPro" id="IPR000700">
    <property type="entry name" value="PAS-assoc_C"/>
</dbReference>
<dbReference type="CDD" id="cd01949">
    <property type="entry name" value="GGDEF"/>
    <property type="match status" value="1"/>
</dbReference>
<protein>
    <submittedName>
        <fullName evidence="5">Bifunctional diguanylate cyclase/phosphodiesterase</fullName>
    </submittedName>
</protein>
<dbReference type="InterPro" id="IPR000160">
    <property type="entry name" value="GGDEF_dom"/>
</dbReference>
<dbReference type="SMART" id="SM00267">
    <property type="entry name" value="GGDEF"/>
    <property type="match status" value="1"/>
</dbReference>
<accession>A0ABU9XJM6</accession>
<feature type="domain" description="EAL" evidence="3">
    <location>
        <begin position="457"/>
        <end position="712"/>
    </location>
</feature>
<dbReference type="InterPro" id="IPR029787">
    <property type="entry name" value="Nucleotide_cyclase"/>
</dbReference>
<evidence type="ECO:0000259" key="3">
    <source>
        <dbReference type="PROSITE" id="PS50883"/>
    </source>
</evidence>
<dbReference type="PROSITE" id="PS50113">
    <property type="entry name" value="PAC"/>
    <property type="match status" value="1"/>
</dbReference>
<dbReference type="PROSITE" id="PS50883">
    <property type="entry name" value="EAL"/>
    <property type="match status" value="1"/>
</dbReference>
<dbReference type="CDD" id="cd00130">
    <property type="entry name" value="PAS"/>
    <property type="match status" value="1"/>
</dbReference>
<dbReference type="PROSITE" id="PS50112">
    <property type="entry name" value="PAS"/>
    <property type="match status" value="1"/>
</dbReference>
<dbReference type="Gene3D" id="3.20.20.450">
    <property type="entry name" value="EAL domain"/>
    <property type="match status" value="1"/>
</dbReference>
<dbReference type="EMBL" id="JBDIML010000002">
    <property type="protein sequence ID" value="MEN2767329.1"/>
    <property type="molecule type" value="Genomic_DNA"/>
</dbReference>
<dbReference type="PANTHER" id="PTHR44757">
    <property type="entry name" value="DIGUANYLATE CYCLASE DGCP"/>
    <property type="match status" value="1"/>
</dbReference>
<dbReference type="NCBIfam" id="TIGR00254">
    <property type="entry name" value="GGDEF"/>
    <property type="match status" value="1"/>
</dbReference>
<name>A0ABU9XJM6_9BACI</name>
<dbReference type="NCBIfam" id="TIGR00229">
    <property type="entry name" value="sensory_box"/>
    <property type="match status" value="1"/>
</dbReference>
<dbReference type="InterPro" id="IPR013655">
    <property type="entry name" value="PAS_fold_3"/>
</dbReference>
<dbReference type="InterPro" id="IPR035965">
    <property type="entry name" value="PAS-like_dom_sf"/>
</dbReference>
<dbReference type="PROSITE" id="PS50887">
    <property type="entry name" value="GGDEF"/>
    <property type="match status" value="1"/>
</dbReference>
<feature type="domain" description="PAC" evidence="2">
    <location>
        <begin position="236"/>
        <end position="287"/>
    </location>
</feature>
<dbReference type="Pfam" id="PF00563">
    <property type="entry name" value="EAL"/>
    <property type="match status" value="1"/>
</dbReference>
<dbReference type="PANTHER" id="PTHR44757:SF2">
    <property type="entry name" value="BIOFILM ARCHITECTURE MAINTENANCE PROTEIN MBAA"/>
    <property type="match status" value="1"/>
</dbReference>
<dbReference type="SUPFAM" id="SSF55785">
    <property type="entry name" value="PYP-like sensor domain (PAS domain)"/>
    <property type="match status" value="1"/>
</dbReference>
<dbReference type="InterPro" id="IPR001633">
    <property type="entry name" value="EAL_dom"/>
</dbReference>
<evidence type="ECO:0000313" key="5">
    <source>
        <dbReference type="EMBL" id="MEN2767329.1"/>
    </source>
</evidence>
<dbReference type="Gene3D" id="3.30.70.270">
    <property type="match status" value="1"/>
</dbReference>
<dbReference type="RefSeq" id="WP_345824788.1">
    <property type="nucleotide sequence ID" value="NZ_JBDIML010000002.1"/>
</dbReference>
<organism evidence="5 6">
    <name type="scientific">Ornithinibacillus xuwenensis</name>
    <dbReference type="NCBI Taxonomy" id="3144668"/>
    <lineage>
        <taxon>Bacteria</taxon>
        <taxon>Bacillati</taxon>
        <taxon>Bacillota</taxon>
        <taxon>Bacilli</taxon>
        <taxon>Bacillales</taxon>
        <taxon>Bacillaceae</taxon>
        <taxon>Ornithinibacillus</taxon>
    </lineage>
</organism>
<keyword evidence="6" id="KW-1185">Reference proteome</keyword>
<feature type="domain" description="GGDEF" evidence="4">
    <location>
        <begin position="315"/>
        <end position="448"/>
    </location>
</feature>
<feature type="domain" description="PAS" evidence="1">
    <location>
        <begin position="156"/>
        <end position="233"/>
    </location>
</feature>
<dbReference type="InterPro" id="IPR000014">
    <property type="entry name" value="PAS"/>
</dbReference>
<dbReference type="CDD" id="cd01948">
    <property type="entry name" value="EAL"/>
    <property type="match status" value="1"/>
</dbReference>
<dbReference type="Gene3D" id="3.30.450.20">
    <property type="entry name" value="PAS domain"/>
    <property type="match status" value="2"/>
</dbReference>
<gene>
    <name evidence="5" type="ORF">ABC228_09015</name>
</gene>
<evidence type="ECO:0000313" key="6">
    <source>
        <dbReference type="Proteomes" id="UP001444625"/>
    </source>
</evidence>
<evidence type="ECO:0000259" key="4">
    <source>
        <dbReference type="PROSITE" id="PS50887"/>
    </source>
</evidence>
<evidence type="ECO:0000259" key="1">
    <source>
        <dbReference type="PROSITE" id="PS50112"/>
    </source>
</evidence>
<dbReference type="InterPro" id="IPR043128">
    <property type="entry name" value="Rev_trsase/Diguanyl_cyclase"/>
</dbReference>